<dbReference type="EMBL" id="JABSTQ010009609">
    <property type="protein sequence ID" value="KAG0427593.1"/>
    <property type="molecule type" value="Genomic_DNA"/>
</dbReference>
<name>A0AC60Q1Q0_IXOPE</name>
<sequence>MDLDKDLHLFSNPSTSRRTRGSGGYRTSDGREPGEEAPPENISRQEPPPGTIVEAFPLFQVISRFASVPASSSSRMASTSTLLAFLGVLLGTAFVCVLGEFVCPSNNGFFPDPEQCDMYYECRKGVAKPKLCGDGMAFLDNNPLYARCDFLSNVDCSKRPYLQEAKSTPKCPRANGYFPHEDPENCSEFYTCSNGVPSKLNCQKGLAFNPQVDDGGSGGGRRLVGHRRPRWLLGPGRQKSEFRV</sequence>
<dbReference type="Proteomes" id="UP000805193">
    <property type="component" value="Unassembled WGS sequence"/>
</dbReference>
<reference evidence="1 2" key="1">
    <citation type="journal article" date="2020" name="Cell">
        <title>Large-Scale Comparative Analyses of Tick Genomes Elucidate Their Genetic Diversity and Vector Capacities.</title>
        <authorList>
            <consortium name="Tick Genome and Microbiome Consortium (TIGMIC)"/>
            <person name="Jia N."/>
            <person name="Wang J."/>
            <person name="Shi W."/>
            <person name="Du L."/>
            <person name="Sun Y."/>
            <person name="Zhan W."/>
            <person name="Jiang J.F."/>
            <person name="Wang Q."/>
            <person name="Zhang B."/>
            <person name="Ji P."/>
            <person name="Bell-Sakyi L."/>
            <person name="Cui X.M."/>
            <person name="Yuan T.T."/>
            <person name="Jiang B.G."/>
            <person name="Yang W.F."/>
            <person name="Lam T.T."/>
            <person name="Chang Q.C."/>
            <person name="Ding S.J."/>
            <person name="Wang X.J."/>
            <person name="Zhu J.G."/>
            <person name="Ruan X.D."/>
            <person name="Zhao L."/>
            <person name="Wei J.T."/>
            <person name="Ye R.Z."/>
            <person name="Que T.C."/>
            <person name="Du C.H."/>
            <person name="Zhou Y.H."/>
            <person name="Cheng J.X."/>
            <person name="Dai P.F."/>
            <person name="Guo W.B."/>
            <person name="Han X.H."/>
            <person name="Huang E.J."/>
            <person name="Li L.F."/>
            <person name="Wei W."/>
            <person name="Gao Y.C."/>
            <person name="Liu J.Z."/>
            <person name="Shao H.Z."/>
            <person name="Wang X."/>
            <person name="Wang C.C."/>
            <person name="Yang T.C."/>
            <person name="Huo Q.B."/>
            <person name="Li W."/>
            <person name="Chen H.Y."/>
            <person name="Chen S.E."/>
            <person name="Zhou L.G."/>
            <person name="Ni X.B."/>
            <person name="Tian J.H."/>
            <person name="Sheng Y."/>
            <person name="Liu T."/>
            <person name="Pan Y.S."/>
            <person name="Xia L.Y."/>
            <person name="Li J."/>
            <person name="Zhao F."/>
            <person name="Cao W.C."/>
        </authorList>
    </citation>
    <scope>NUCLEOTIDE SEQUENCE [LARGE SCALE GENOMIC DNA]</scope>
    <source>
        <strain evidence="1">Iper-2018</strain>
    </source>
</reference>
<protein>
    <submittedName>
        <fullName evidence="1">Uncharacterized protein</fullName>
    </submittedName>
</protein>
<accession>A0AC60Q1Q0</accession>
<evidence type="ECO:0000313" key="1">
    <source>
        <dbReference type="EMBL" id="KAG0427593.1"/>
    </source>
</evidence>
<evidence type="ECO:0000313" key="2">
    <source>
        <dbReference type="Proteomes" id="UP000805193"/>
    </source>
</evidence>
<gene>
    <name evidence="1" type="ORF">HPB47_025362</name>
</gene>
<keyword evidence="2" id="KW-1185">Reference proteome</keyword>
<comment type="caution">
    <text evidence="1">The sequence shown here is derived from an EMBL/GenBank/DDBJ whole genome shotgun (WGS) entry which is preliminary data.</text>
</comment>
<organism evidence="1 2">
    <name type="scientific">Ixodes persulcatus</name>
    <name type="common">Taiga tick</name>
    <dbReference type="NCBI Taxonomy" id="34615"/>
    <lineage>
        <taxon>Eukaryota</taxon>
        <taxon>Metazoa</taxon>
        <taxon>Ecdysozoa</taxon>
        <taxon>Arthropoda</taxon>
        <taxon>Chelicerata</taxon>
        <taxon>Arachnida</taxon>
        <taxon>Acari</taxon>
        <taxon>Parasitiformes</taxon>
        <taxon>Ixodida</taxon>
        <taxon>Ixodoidea</taxon>
        <taxon>Ixodidae</taxon>
        <taxon>Ixodinae</taxon>
        <taxon>Ixodes</taxon>
    </lineage>
</organism>
<proteinExistence type="predicted"/>